<dbReference type="EMBL" id="AP025592">
    <property type="protein sequence ID" value="BDG07191.1"/>
    <property type="molecule type" value="Genomic_DNA"/>
</dbReference>
<dbReference type="RefSeq" id="WP_248343794.1">
    <property type="nucleotide sequence ID" value="NZ_AP025592.1"/>
</dbReference>
<feature type="domain" description="Glycosyltransferase 2-like" evidence="4">
    <location>
        <begin position="8"/>
        <end position="128"/>
    </location>
</feature>
<dbReference type="Pfam" id="PF00535">
    <property type="entry name" value="Glycos_transf_2"/>
    <property type="match status" value="1"/>
</dbReference>
<comment type="similarity">
    <text evidence="1">Belongs to the glycosyltransferase 2 family.</text>
</comment>
<dbReference type="InterPro" id="IPR001173">
    <property type="entry name" value="Glyco_trans_2-like"/>
</dbReference>
<organism evidence="6 7">
    <name type="scientific">Anaeromyxobacter paludicola</name>
    <dbReference type="NCBI Taxonomy" id="2918171"/>
    <lineage>
        <taxon>Bacteria</taxon>
        <taxon>Pseudomonadati</taxon>
        <taxon>Myxococcota</taxon>
        <taxon>Myxococcia</taxon>
        <taxon>Myxococcales</taxon>
        <taxon>Cystobacterineae</taxon>
        <taxon>Anaeromyxobacteraceae</taxon>
        <taxon>Anaeromyxobacter</taxon>
    </lineage>
</organism>
<sequence>MADPGAFIVVVNWNGAALLPACLEALLAQSPRPEVLVVDNGSADASAAAVARFPGVGWLPLGRNAGFAEANNVGLRRGLEAGARWLGVVNPDVVVQPGWLAALVAAGEAHPRAALLGGLLLLGDAPDRVNSTGLVLDRLGRVKDRDFGLPVAALRRPEGPVAGLTGGALLCRAEALREIGLFDPGYWAYYEDADLSLRAARRGFESRYVPGARALHGFGKSFGAGSPRQKYWLARNHLRFVAAHWPVPFVLAAAPLLAAWRAGVAAPLALARGRGRLAGAHLRGAGAGLLAAGDRLLARAGLRRGGGGAS</sequence>
<dbReference type="InterPro" id="IPR029044">
    <property type="entry name" value="Nucleotide-diphossugar_trans"/>
</dbReference>
<dbReference type="SUPFAM" id="SSF53448">
    <property type="entry name" value="Nucleotide-diphospho-sugar transferases"/>
    <property type="match status" value="1"/>
</dbReference>
<accession>A0ABM7X5V0</accession>
<reference evidence="7" key="1">
    <citation type="journal article" date="2022" name="Int. J. Syst. Evol. Microbiol.">
        <title>Anaeromyxobacter oryzae sp. nov., Anaeromyxobacter diazotrophicus sp. nov. and Anaeromyxobacter paludicola sp. nov., isolated from paddy soils.</title>
        <authorList>
            <person name="Itoh H."/>
            <person name="Xu Z."/>
            <person name="Mise K."/>
            <person name="Masuda Y."/>
            <person name="Ushijima N."/>
            <person name="Hayakawa C."/>
            <person name="Shiratori Y."/>
            <person name="Senoo K."/>
        </authorList>
    </citation>
    <scope>NUCLEOTIDE SEQUENCE [LARGE SCALE GENOMIC DNA]</scope>
    <source>
        <strain evidence="7">Red630</strain>
    </source>
</reference>
<evidence type="ECO:0000313" key="6">
    <source>
        <dbReference type="EMBL" id="BDG07191.1"/>
    </source>
</evidence>
<dbReference type="Gene3D" id="3.90.550.10">
    <property type="entry name" value="Spore Coat Polysaccharide Biosynthesis Protein SpsA, Chain A"/>
    <property type="match status" value="1"/>
</dbReference>
<gene>
    <name evidence="6" type="ORF">AMPC_03040</name>
</gene>
<protein>
    <submittedName>
        <fullName evidence="6">Glycosyl transferase</fullName>
    </submittedName>
</protein>
<evidence type="ECO:0000256" key="3">
    <source>
        <dbReference type="ARBA" id="ARBA00022679"/>
    </source>
</evidence>
<proteinExistence type="inferred from homology"/>
<dbReference type="GO" id="GO:0016740">
    <property type="term" value="F:transferase activity"/>
    <property type="evidence" value="ECO:0007669"/>
    <property type="project" value="UniProtKB-KW"/>
</dbReference>
<dbReference type="Pfam" id="PF13632">
    <property type="entry name" value="Glyco_trans_2_3"/>
    <property type="match status" value="1"/>
</dbReference>
<dbReference type="CDD" id="cd04186">
    <property type="entry name" value="GT_2_like_c"/>
    <property type="match status" value="1"/>
</dbReference>
<keyword evidence="3 6" id="KW-0808">Transferase</keyword>
<evidence type="ECO:0000313" key="7">
    <source>
        <dbReference type="Proteomes" id="UP001162734"/>
    </source>
</evidence>
<name>A0ABM7X5V0_9BACT</name>
<evidence type="ECO:0000256" key="2">
    <source>
        <dbReference type="ARBA" id="ARBA00022676"/>
    </source>
</evidence>
<evidence type="ECO:0000259" key="5">
    <source>
        <dbReference type="Pfam" id="PF13632"/>
    </source>
</evidence>
<dbReference type="PANTHER" id="PTHR43179:SF12">
    <property type="entry name" value="GALACTOFURANOSYLTRANSFERASE GLFT2"/>
    <property type="match status" value="1"/>
</dbReference>
<dbReference type="PANTHER" id="PTHR43179">
    <property type="entry name" value="RHAMNOSYLTRANSFERASE WBBL"/>
    <property type="match status" value="1"/>
</dbReference>
<evidence type="ECO:0000259" key="4">
    <source>
        <dbReference type="Pfam" id="PF00535"/>
    </source>
</evidence>
<keyword evidence="7" id="KW-1185">Reference proteome</keyword>
<dbReference type="Proteomes" id="UP001162734">
    <property type="component" value="Chromosome"/>
</dbReference>
<evidence type="ECO:0000256" key="1">
    <source>
        <dbReference type="ARBA" id="ARBA00006739"/>
    </source>
</evidence>
<feature type="domain" description="Glycosyltransferase 2-like" evidence="5">
    <location>
        <begin position="159"/>
        <end position="257"/>
    </location>
</feature>
<keyword evidence="2" id="KW-0328">Glycosyltransferase</keyword>